<keyword evidence="2" id="KW-0560">Oxidoreductase</keyword>
<dbReference type="RefSeq" id="WP_091091946.1">
    <property type="nucleotide sequence ID" value="NZ_FOHX01000018.1"/>
</dbReference>
<proteinExistence type="predicted"/>
<dbReference type="OrthoDB" id="3480574at2"/>
<evidence type="ECO:0000313" key="2">
    <source>
        <dbReference type="EMBL" id="SEU40920.1"/>
    </source>
</evidence>
<dbReference type="SUPFAM" id="SSF48076">
    <property type="entry name" value="LigA subunit of an aromatic-ring-opening dioxygenase LigAB"/>
    <property type="match status" value="1"/>
</dbReference>
<feature type="domain" description="Extradiol ring-cleavage dioxygenase LigAB LigA subunit" evidence="1">
    <location>
        <begin position="6"/>
        <end position="77"/>
    </location>
</feature>
<accession>A0A1I0LKG3</accession>
<keyword evidence="2" id="KW-0223">Dioxygenase</keyword>
<dbReference type="AlphaFoldDB" id="A0A1I0LKG3"/>
<evidence type="ECO:0000259" key="1">
    <source>
        <dbReference type="Pfam" id="PF07746"/>
    </source>
</evidence>
<protein>
    <submittedName>
        <fullName evidence="2">Aromatic-ring-opening dioxygenase LigAB, LigA subunit</fullName>
    </submittedName>
</protein>
<sequence length="83" mass="9268">MSIVGLNRLARDLEHAPGLRERFAADPEQVLPGYALTEEERAAVTRRDAAWLLRAGMNPVALRNLMVTLGVAHHEMYQEGRST</sequence>
<dbReference type="InterPro" id="IPR036622">
    <property type="entry name" value="LigA_sf"/>
</dbReference>
<dbReference type="Proteomes" id="UP000199361">
    <property type="component" value="Unassembled WGS sequence"/>
</dbReference>
<organism evidence="2 3">
    <name type="scientific">Nonomuraea wenchangensis</name>
    <dbReference type="NCBI Taxonomy" id="568860"/>
    <lineage>
        <taxon>Bacteria</taxon>
        <taxon>Bacillati</taxon>
        <taxon>Actinomycetota</taxon>
        <taxon>Actinomycetes</taxon>
        <taxon>Streptosporangiales</taxon>
        <taxon>Streptosporangiaceae</taxon>
        <taxon>Nonomuraea</taxon>
    </lineage>
</organism>
<dbReference type="InterPro" id="IPR011986">
    <property type="entry name" value="Xdiol_dOase_LigA"/>
</dbReference>
<dbReference type="STRING" id="568860.SAMN05421811_118182"/>
<gene>
    <name evidence="2" type="ORF">SAMN05421811_118182</name>
</gene>
<dbReference type="GO" id="GO:0051213">
    <property type="term" value="F:dioxygenase activity"/>
    <property type="evidence" value="ECO:0007669"/>
    <property type="project" value="UniProtKB-KW"/>
</dbReference>
<evidence type="ECO:0000313" key="3">
    <source>
        <dbReference type="Proteomes" id="UP000199361"/>
    </source>
</evidence>
<dbReference type="EMBL" id="FOHX01000018">
    <property type="protein sequence ID" value="SEU40920.1"/>
    <property type="molecule type" value="Genomic_DNA"/>
</dbReference>
<dbReference type="Pfam" id="PF07746">
    <property type="entry name" value="LigA"/>
    <property type="match status" value="1"/>
</dbReference>
<dbReference type="Gene3D" id="1.10.700.10">
    <property type="entry name" value="Dioxygenase LigAB, LigA subunit"/>
    <property type="match status" value="1"/>
</dbReference>
<reference evidence="2 3" key="1">
    <citation type="submission" date="2016-10" db="EMBL/GenBank/DDBJ databases">
        <authorList>
            <person name="de Groot N.N."/>
        </authorList>
    </citation>
    <scope>NUCLEOTIDE SEQUENCE [LARGE SCALE GENOMIC DNA]</scope>
    <source>
        <strain evidence="2 3">CGMCC 4.5598</strain>
    </source>
</reference>
<keyword evidence="3" id="KW-1185">Reference proteome</keyword>
<name>A0A1I0LKG3_9ACTN</name>